<gene>
    <name evidence="1" type="ORF">A0128_19875</name>
</gene>
<accession>A0A1D7V363</accession>
<organism evidence="1 2">
    <name type="scientific">Leptospira tipperaryensis</name>
    <dbReference type="NCBI Taxonomy" id="2564040"/>
    <lineage>
        <taxon>Bacteria</taxon>
        <taxon>Pseudomonadati</taxon>
        <taxon>Spirochaetota</taxon>
        <taxon>Spirochaetia</taxon>
        <taxon>Leptospirales</taxon>
        <taxon>Leptospiraceae</taxon>
        <taxon>Leptospira</taxon>
    </lineage>
</organism>
<proteinExistence type="predicted"/>
<sequence length="151" mass="17461">MKTLISIILLMTMFPQILFSKGEMLSRSFLTQSSYCKCNHDSKIQKHEDEEDVYFNTKVASHSHTKLKTEERIPDCHSSKKGEAHQCGCKNKNADSFFLQISLHSYYLSVTNFQFRLIRNCLSKIPDVSAEKLTSGHFQRPIKPPKYPEDL</sequence>
<evidence type="ECO:0000313" key="2">
    <source>
        <dbReference type="Proteomes" id="UP000094197"/>
    </source>
</evidence>
<dbReference type="OrthoDB" id="335838at2"/>
<dbReference type="KEGG" id="laj:A0128_19875"/>
<dbReference type="RefSeq" id="WP_069609506.1">
    <property type="nucleotide sequence ID" value="NZ_CP015218.1"/>
</dbReference>
<keyword evidence="2" id="KW-1185">Reference proteome</keyword>
<evidence type="ECO:0000313" key="1">
    <source>
        <dbReference type="EMBL" id="AOP36285.1"/>
    </source>
</evidence>
<dbReference type="EMBL" id="CP015218">
    <property type="protein sequence ID" value="AOP36285.1"/>
    <property type="molecule type" value="Genomic_DNA"/>
</dbReference>
<dbReference type="InterPro" id="IPR058083">
    <property type="entry name" value="LIC_11090-like"/>
</dbReference>
<dbReference type="AlphaFoldDB" id="A0A1D7V363"/>
<dbReference type="NCBIfam" id="NF047775">
    <property type="entry name" value="LIC_11090_fam"/>
    <property type="match status" value="1"/>
</dbReference>
<reference evidence="1 2" key="1">
    <citation type="submission" date="2016-04" db="EMBL/GenBank/DDBJ databases">
        <title>Complete genome seqeunce of Leptospira alstonii serovar Room22.</title>
        <authorList>
            <person name="Nally J.E."/>
            <person name="Bayles D.O."/>
            <person name="Hurley D."/>
            <person name="Fanning S."/>
            <person name="McMahon B.J."/>
            <person name="Arent Z."/>
        </authorList>
    </citation>
    <scope>NUCLEOTIDE SEQUENCE [LARGE SCALE GENOMIC DNA]</scope>
    <source>
        <strain evidence="1 2">GWTS #1</strain>
    </source>
</reference>
<protein>
    <submittedName>
        <fullName evidence="1">Uncharacterized protein</fullName>
    </submittedName>
</protein>
<dbReference type="Proteomes" id="UP000094197">
    <property type="component" value="Chromosome 2"/>
</dbReference>
<name>A0A1D7V363_9LEPT</name>